<dbReference type="AlphaFoldDB" id="A0A2U1P5K5"/>
<protein>
    <submittedName>
        <fullName evidence="2">F-box domain-containing protein</fullName>
    </submittedName>
</protein>
<name>A0A2U1P5K5_ARTAN</name>
<sequence>MDGIPTNIMFHILSRCPVKSLLCFRCVSKLWCKYIDDIYLAIIHDKRGIEEPTPIMFHLNPLPGRRPRSLCFHTIDHQSSATNTLVMMKPKEVPDFEFLCKKPRSKSSITNIEFLGSCNGLIYVSESDGDLVTTLSVIHPIKKQCYELPHLPFRFSCFMSRESCGLCFDSSTNTLKMVCVLLNGHPPSENPEEVRKNLYTMVHVFGTKSWQKIPQVPSYPIQGEAIFANGCLHWLVSYHDSPKSPSKDKRHVVWFDVKKEEFGSIDPPETTSNRPNRKYGNWSCDHLVNLNGQVGYFCNRTTEVWVLNHKNEWVLHCHIDDKHFSYGYIKVFGCLNKDGDVLIRFKKINEKTSCSSFTTSKMAFYMNHTSLVEKMDIKQTLLCFPIACFHSMTS</sequence>
<proteinExistence type="predicted"/>
<dbReference type="InterPro" id="IPR036047">
    <property type="entry name" value="F-box-like_dom_sf"/>
</dbReference>
<dbReference type="InterPro" id="IPR013187">
    <property type="entry name" value="F-box-assoc_dom_typ3"/>
</dbReference>
<dbReference type="PANTHER" id="PTHR31672:SF13">
    <property type="entry name" value="F-BOX PROTEIN CPR30-LIKE"/>
    <property type="match status" value="1"/>
</dbReference>
<dbReference type="InterPro" id="IPR001810">
    <property type="entry name" value="F-box_dom"/>
</dbReference>
<accession>A0A2U1P5K5</accession>
<keyword evidence="3" id="KW-1185">Reference proteome</keyword>
<dbReference type="SMART" id="SM00256">
    <property type="entry name" value="FBOX"/>
    <property type="match status" value="1"/>
</dbReference>
<organism evidence="2 3">
    <name type="scientific">Artemisia annua</name>
    <name type="common">Sweet wormwood</name>
    <dbReference type="NCBI Taxonomy" id="35608"/>
    <lineage>
        <taxon>Eukaryota</taxon>
        <taxon>Viridiplantae</taxon>
        <taxon>Streptophyta</taxon>
        <taxon>Embryophyta</taxon>
        <taxon>Tracheophyta</taxon>
        <taxon>Spermatophyta</taxon>
        <taxon>Magnoliopsida</taxon>
        <taxon>eudicotyledons</taxon>
        <taxon>Gunneridae</taxon>
        <taxon>Pentapetalae</taxon>
        <taxon>asterids</taxon>
        <taxon>campanulids</taxon>
        <taxon>Asterales</taxon>
        <taxon>Asteraceae</taxon>
        <taxon>Asteroideae</taxon>
        <taxon>Anthemideae</taxon>
        <taxon>Artemisiinae</taxon>
        <taxon>Artemisia</taxon>
    </lineage>
</organism>
<dbReference type="EMBL" id="PKPP01001642">
    <property type="protein sequence ID" value="PWA81029.1"/>
    <property type="molecule type" value="Genomic_DNA"/>
</dbReference>
<evidence type="ECO:0000259" key="1">
    <source>
        <dbReference type="SMART" id="SM00256"/>
    </source>
</evidence>
<dbReference type="Proteomes" id="UP000245207">
    <property type="component" value="Unassembled WGS sequence"/>
</dbReference>
<reference evidence="2 3" key="1">
    <citation type="journal article" date="2018" name="Mol. Plant">
        <title>The genome of Artemisia annua provides insight into the evolution of Asteraceae family and artemisinin biosynthesis.</title>
        <authorList>
            <person name="Shen Q."/>
            <person name="Zhang L."/>
            <person name="Liao Z."/>
            <person name="Wang S."/>
            <person name="Yan T."/>
            <person name="Shi P."/>
            <person name="Liu M."/>
            <person name="Fu X."/>
            <person name="Pan Q."/>
            <person name="Wang Y."/>
            <person name="Lv Z."/>
            <person name="Lu X."/>
            <person name="Zhang F."/>
            <person name="Jiang W."/>
            <person name="Ma Y."/>
            <person name="Chen M."/>
            <person name="Hao X."/>
            <person name="Li L."/>
            <person name="Tang Y."/>
            <person name="Lv G."/>
            <person name="Zhou Y."/>
            <person name="Sun X."/>
            <person name="Brodelius P.E."/>
            <person name="Rose J.K.C."/>
            <person name="Tang K."/>
        </authorList>
    </citation>
    <scope>NUCLEOTIDE SEQUENCE [LARGE SCALE GENOMIC DNA]</scope>
    <source>
        <strain evidence="3">cv. Huhao1</strain>
        <tissue evidence="2">Leaf</tissue>
    </source>
</reference>
<dbReference type="InterPro" id="IPR050796">
    <property type="entry name" value="SCF_F-box_component"/>
</dbReference>
<dbReference type="SUPFAM" id="SSF81383">
    <property type="entry name" value="F-box domain"/>
    <property type="match status" value="1"/>
</dbReference>
<comment type="caution">
    <text evidence="2">The sequence shown here is derived from an EMBL/GenBank/DDBJ whole genome shotgun (WGS) entry which is preliminary data.</text>
</comment>
<evidence type="ECO:0000313" key="2">
    <source>
        <dbReference type="EMBL" id="PWA81029.1"/>
    </source>
</evidence>
<dbReference type="Pfam" id="PF08268">
    <property type="entry name" value="FBA_3"/>
    <property type="match status" value="1"/>
</dbReference>
<dbReference type="PANTHER" id="PTHR31672">
    <property type="entry name" value="BNACNNG10540D PROTEIN"/>
    <property type="match status" value="1"/>
</dbReference>
<evidence type="ECO:0000313" key="3">
    <source>
        <dbReference type="Proteomes" id="UP000245207"/>
    </source>
</evidence>
<dbReference type="OrthoDB" id="5319261at2759"/>
<gene>
    <name evidence="2" type="ORF">CTI12_AA191570</name>
</gene>
<dbReference type="Pfam" id="PF00646">
    <property type="entry name" value="F-box"/>
    <property type="match status" value="1"/>
</dbReference>
<feature type="domain" description="F-box" evidence="1">
    <location>
        <begin position="4"/>
        <end position="44"/>
    </location>
</feature>